<dbReference type="GO" id="GO:0005783">
    <property type="term" value="C:endoplasmic reticulum"/>
    <property type="evidence" value="ECO:0007669"/>
    <property type="project" value="TreeGrafter"/>
</dbReference>
<feature type="region of interest" description="Disordered" evidence="1">
    <location>
        <begin position="112"/>
        <end position="273"/>
    </location>
</feature>
<feature type="compositionally biased region" description="Acidic residues" evidence="1">
    <location>
        <begin position="423"/>
        <end position="434"/>
    </location>
</feature>
<proteinExistence type="predicted"/>
<feature type="compositionally biased region" description="Polar residues" evidence="1">
    <location>
        <begin position="113"/>
        <end position="125"/>
    </location>
</feature>
<comment type="caution">
    <text evidence="3">The sequence shown here is derived from an EMBL/GenBank/DDBJ whole genome shotgun (WGS) entry which is preliminary data.</text>
</comment>
<keyword evidence="4" id="KW-1185">Reference proteome</keyword>
<evidence type="ECO:0000259" key="2">
    <source>
        <dbReference type="PROSITE" id="PS50033"/>
    </source>
</evidence>
<organism evidence="3 4">
    <name type="scientific">Ascosphaera apis ARSEF 7405</name>
    <dbReference type="NCBI Taxonomy" id="392613"/>
    <lineage>
        <taxon>Eukaryota</taxon>
        <taxon>Fungi</taxon>
        <taxon>Dikarya</taxon>
        <taxon>Ascomycota</taxon>
        <taxon>Pezizomycotina</taxon>
        <taxon>Eurotiomycetes</taxon>
        <taxon>Eurotiomycetidae</taxon>
        <taxon>Onygenales</taxon>
        <taxon>Ascosphaeraceae</taxon>
        <taxon>Ascosphaera</taxon>
    </lineage>
</organism>
<dbReference type="Pfam" id="PF23187">
    <property type="entry name" value="UBX7_N"/>
    <property type="match status" value="1"/>
</dbReference>
<feature type="compositionally biased region" description="Pro residues" evidence="1">
    <location>
        <begin position="153"/>
        <end position="163"/>
    </location>
</feature>
<dbReference type="Gene3D" id="3.10.20.90">
    <property type="entry name" value="Phosphatidylinositol 3-kinase Catalytic Subunit, Chain A, domain 1"/>
    <property type="match status" value="1"/>
</dbReference>
<dbReference type="PANTHER" id="PTHR46424:SF1">
    <property type="entry name" value="UBX DOMAIN-CONTAINING PROTEIN 4"/>
    <property type="match status" value="1"/>
</dbReference>
<feature type="region of interest" description="Disordered" evidence="1">
    <location>
        <begin position="406"/>
        <end position="477"/>
    </location>
</feature>
<dbReference type="InterPro" id="IPR001012">
    <property type="entry name" value="UBX_dom"/>
</dbReference>
<dbReference type="EMBL" id="AZGZ01000052">
    <property type="protein sequence ID" value="KZZ86665.1"/>
    <property type="molecule type" value="Genomic_DNA"/>
</dbReference>
<dbReference type="Gene3D" id="3.40.30.10">
    <property type="entry name" value="Glutaredoxin"/>
    <property type="match status" value="1"/>
</dbReference>
<dbReference type="SMART" id="SM00166">
    <property type="entry name" value="UBX"/>
    <property type="match status" value="1"/>
</dbReference>
<feature type="compositionally biased region" description="Basic and acidic residues" evidence="1">
    <location>
        <begin position="468"/>
        <end position="477"/>
    </location>
</feature>
<dbReference type="Pfam" id="PF00789">
    <property type="entry name" value="UBX"/>
    <property type="match status" value="1"/>
</dbReference>
<gene>
    <name evidence="3" type="ORF">AAP_06327</name>
</gene>
<evidence type="ECO:0000313" key="4">
    <source>
        <dbReference type="Proteomes" id="UP000242877"/>
    </source>
</evidence>
<dbReference type="PANTHER" id="PTHR46424">
    <property type="entry name" value="UBX DOMAIN-CONTAINING PROTEIN 4"/>
    <property type="match status" value="1"/>
</dbReference>
<dbReference type="Proteomes" id="UP000242877">
    <property type="component" value="Unassembled WGS sequence"/>
</dbReference>
<evidence type="ECO:0000313" key="3">
    <source>
        <dbReference type="EMBL" id="KZZ86665.1"/>
    </source>
</evidence>
<sequence>MFYDGDLQSGIGLALQQNKSVVCFICDDGEESKAWESDVFGEEEVSSTASSKAIVFRLMTGSQEAEYLKAFCPVTNPPTIVVIRNGQVKESLMSGTAQDEARRRLIAALTEEMPTQTSVQPTATVSAHEAVSGELDETVETVSSPAEAVPVAAPAPAPAPAPVQPVESTSPPAPEAAPAPAPTPIPLPSPIAHPQQPPAKSARQEERERQRKEKQKEKEYKAQVLARIRSDQEERRRRSQSGYQRTQTQTSPSPSSPVTAVTASSRPHEKPPSQIRLQVRLLNGTPIRNTFTPTQTISSAVRPWIEAQYPDAANTPYNLKLILTPLPSRQLSVSEEEKALGEVDLGGSSASLVMTPVRTYSESYAQSGAESWTALPVKGLYAGIGLLSSAVGGVASGVGRFLGIGRDPDAPGVIGGRQGGASEQEEEKEEEEDETVQRQRQQQQRESRIRTLDRKDENQFYNGNSLDFEYRDDHDKK</sequence>
<dbReference type="OrthoDB" id="2445133at2759"/>
<evidence type="ECO:0000256" key="1">
    <source>
        <dbReference type="SAM" id="MobiDB-lite"/>
    </source>
</evidence>
<feature type="compositionally biased region" description="Basic and acidic residues" evidence="1">
    <location>
        <begin position="202"/>
        <end position="221"/>
    </location>
</feature>
<accession>A0A167UVN7</accession>
<feature type="compositionally biased region" description="Pro residues" evidence="1">
    <location>
        <begin position="171"/>
        <end position="197"/>
    </location>
</feature>
<dbReference type="PROSITE" id="PS50033">
    <property type="entry name" value="UBX"/>
    <property type="match status" value="1"/>
</dbReference>
<protein>
    <submittedName>
        <fullName evidence="3">Ubx</fullName>
    </submittedName>
</protein>
<dbReference type="AlphaFoldDB" id="A0A167UVN7"/>
<dbReference type="VEuPathDB" id="FungiDB:AAP_06327"/>
<reference evidence="3 4" key="1">
    <citation type="journal article" date="2016" name="Genome Biol. Evol.">
        <title>Divergent and convergent evolution of fungal pathogenicity.</title>
        <authorList>
            <person name="Shang Y."/>
            <person name="Xiao G."/>
            <person name="Zheng P."/>
            <person name="Cen K."/>
            <person name="Zhan S."/>
            <person name="Wang C."/>
        </authorList>
    </citation>
    <scope>NUCLEOTIDE SEQUENCE [LARGE SCALE GENOMIC DNA]</scope>
    <source>
        <strain evidence="3 4">ARSEF 7405</strain>
    </source>
</reference>
<dbReference type="InterPro" id="IPR029071">
    <property type="entry name" value="Ubiquitin-like_domsf"/>
</dbReference>
<feature type="domain" description="UBX" evidence="2">
    <location>
        <begin position="270"/>
        <end position="353"/>
    </location>
</feature>
<feature type="compositionally biased region" description="Basic and acidic residues" evidence="1">
    <location>
        <begin position="443"/>
        <end position="458"/>
    </location>
</feature>
<feature type="compositionally biased region" description="Low complexity" evidence="1">
    <location>
        <begin position="240"/>
        <end position="265"/>
    </location>
</feature>
<dbReference type="GO" id="GO:0036503">
    <property type="term" value="P:ERAD pathway"/>
    <property type="evidence" value="ECO:0007669"/>
    <property type="project" value="TreeGrafter"/>
</dbReference>
<dbReference type="SUPFAM" id="SSF54236">
    <property type="entry name" value="Ubiquitin-like"/>
    <property type="match status" value="1"/>
</dbReference>
<name>A0A167UVN7_9EURO</name>